<evidence type="ECO:0000256" key="3">
    <source>
        <dbReference type="ARBA" id="ARBA00023125"/>
    </source>
</evidence>
<keyword evidence="4" id="KW-0804">Transcription</keyword>
<dbReference type="InterPro" id="IPR036388">
    <property type="entry name" value="WH-like_DNA-bd_sf"/>
</dbReference>
<evidence type="ECO:0000256" key="2">
    <source>
        <dbReference type="ARBA" id="ARBA00023015"/>
    </source>
</evidence>
<dbReference type="Pfam" id="PF00126">
    <property type="entry name" value="HTH_1"/>
    <property type="match status" value="1"/>
</dbReference>
<keyword evidence="3" id="KW-0238">DNA-binding</keyword>
<dbReference type="SUPFAM" id="SSF46785">
    <property type="entry name" value="Winged helix' DNA-binding domain"/>
    <property type="match status" value="1"/>
</dbReference>
<organism evidence="6 7">
    <name type="scientific">Brevibacterium metallidurans</name>
    <dbReference type="NCBI Taxonomy" id="1482676"/>
    <lineage>
        <taxon>Bacteria</taxon>
        <taxon>Bacillati</taxon>
        <taxon>Actinomycetota</taxon>
        <taxon>Actinomycetes</taxon>
        <taxon>Micrococcales</taxon>
        <taxon>Brevibacteriaceae</taxon>
        <taxon>Brevibacterium</taxon>
    </lineage>
</organism>
<dbReference type="Pfam" id="PF03466">
    <property type="entry name" value="LysR_substrate"/>
    <property type="match status" value="1"/>
</dbReference>
<dbReference type="PANTHER" id="PTHR30346:SF29">
    <property type="entry name" value="LYSR SUBSTRATE-BINDING"/>
    <property type="match status" value="1"/>
</dbReference>
<protein>
    <submittedName>
        <fullName evidence="6">LysR family transcriptional regulator</fullName>
    </submittedName>
</protein>
<keyword evidence="7" id="KW-1185">Reference proteome</keyword>
<dbReference type="PROSITE" id="PS50931">
    <property type="entry name" value="HTH_LYSR"/>
    <property type="match status" value="1"/>
</dbReference>
<dbReference type="Gene3D" id="3.40.190.290">
    <property type="match status" value="1"/>
</dbReference>
<sequence length="301" mass="33413">MWDLQRLRVWRAVVATGSVVAAARSLNYTPATVSQHITTLQKSVGAPLYRRSGRGIEVTELGRRLAEESADVFTGLGRLDSLVESYRTVSRPRMRIAAFTSFNAELLPDIIAPVAEAHEDLRFDIQLNEPAKVRRSHCTIEIRNEVPQDDEVHLPGMSRTVLFDDDYRVVVSDRHPFARRDFVPFYELAAERWVDYDLWSGPTSRVVELACAAAGFEPVMFAASEDDYAALALVGANLAVTVLPRLSTLHLPSGLVAVDLTDPVPIRRVVMHIRDREAHLPHVRAFASAAEAIAADRLPAV</sequence>
<dbReference type="Gene3D" id="1.10.10.10">
    <property type="entry name" value="Winged helix-like DNA-binding domain superfamily/Winged helix DNA-binding domain"/>
    <property type="match status" value="1"/>
</dbReference>
<dbReference type="Proteomes" id="UP001498238">
    <property type="component" value="Unassembled WGS sequence"/>
</dbReference>
<dbReference type="InterPro" id="IPR000847">
    <property type="entry name" value="LysR_HTH_N"/>
</dbReference>
<evidence type="ECO:0000313" key="6">
    <source>
        <dbReference type="EMBL" id="GAA0035153.1"/>
    </source>
</evidence>
<evidence type="ECO:0000313" key="7">
    <source>
        <dbReference type="Proteomes" id="UP001498238"/>
    </source>
</evidence>
<gene>
    <name evidence="6" type="ORF">NCCP602_11140</name>
</gene>
<dbReference type="SUPFAM" id="SSF53850">
    <property type="entry name" value="Periplasmic binding protein-like II"/>
    <property type="match status" value="1"/>
</dbReference>
<evidence type="ECO:0000256" key="1">
    <source>
        <dbReference type="ARBA" id="ARBA00009437"/>
    </source>
</evidence>
<evidence type="ECO:0000256" key="4">
    <source>
        <dbReference type="ARBA" id="ARBA00023163"/>
    </source>
</evidence>
<feature type="domain" description="HTH lysR-type" evidence="5">
    <location>
        <begin position="2"/>
        <end position="59"/>
    </location>
</feature>
<accession>A0ABN0SLL9</accession>
<keyword evidence="2" id="KW-0805">Transcription regulation</keyword>
<comment type="similarity">
    <text evidence="1">Belongs to the LysR transcriptional regulatory family.</text>
</comment>
<name>A0ABN0SLL9_9MICO</name>
<dbReference type="InterPro" id="IPR005119">
    <property type="entry name" value="LysR_subst-bd"/>
</dbReference>
<dbReference type="InterPro" id="IPR036390">
    <property type="entry name" value="WH_DNA-bd_sf"/>
</dbReference>
<reference evidence="6 7" key="1">
    <citation type="submission" date="2024-01" db="EMBL/GenBank/DDBJ databases">
        <title>Characterization of antibiotic resistant novel bacterial strains and their environmental applications.</title>
        <authorList>
            <person name="Manzoor S."/>
            <person name="Abbas S."/>
            <person name="Arshad M."/>
            <person name="Ahmed I."/>
        </authorList>
    </citation>
    <scope>NUCLEOTIDE SEQUENCE [LARGE SCALE GENOMIC DNA]</scope>
    <source>
        <strain evidence="6 7">NCCP-602</strain>
    </source>
</reference>
<evidence type="ECO:0000259" key="5">
    <source>
        <dbReference type="PROSITE" id="PS50931"/>
    </source>
</evidence>
<dbReference type="PANTHER" id="PTHR30346">
    <property type="entry name" value="TRANSCRIPTIONAL DUAL REGULATOR HCAR-RELATED"/>
    <property type="match status" value="1"/>
</dbReference>
<dbReference type="EMBL" id="BAAAAF010000003">
    <property type="protein sequence ID" value="GAA0035153.1"/>
    <property type="molecule type" value="Genomic_DNA"/>
</dbReference>
<dbReference type="RefSeq" id="WP_339392110.1">
    <property type="nucleotide sequence ID" value="NZ_BAAAAF010000003.1"/>
</dbReference>
<comment type="caution">
    <text evidence="6">The sequence shown here is derived from an EMBL/GenBank/DDBJ whole genome shotgun (WGS) entry which is preliminary data.</text>
</comment>
<proteinExistence type="inferred from homology"/>